<evidence type="ECO:0000256" key="1">
    <source>
        <dbReference type="ARBA" id="ARBA00022801"/>
    </source>
</evidence>
<dbReference type="SMART" id="SM00047">
    <property type="entry name" value="LYZ2"/>
    <property type="match status" value="1"/>
</dbReference>
<comment type="caution">
    <text evidence="4">The sequence shown here is derived from an EMBL/GenBank/DDBJ whole genome shotgun (WGS) entry which is preliminary data.</text>
</comment>
<proteinExistence type="predicted"/>
<dbReference type="AlphaFoldDB" id="A0A6A8LLC1"/>
<accession>A0A6A8LLC1</accession>
<dbReference type="InterPro" id="IPR007119">
    <property type="entry name" value="Phage_tail_spike_N"/>
</dbReference>
<gene>
    <name evidence="4" type="ORF">GKC39_18745</name>
    <name evidence="5" type="ORF">GKC39_19560</name>
</gene>
<dbReference type="InterPro" id="IPR044051">
    <property type="entry name" value="Prophage_tail_N"/>
</dbReference>
<dbReference type="Gene3D" id="4.10.80.30">
    <property type="entry name" value="DNA polymerase, domain 6"/>
    <property type="match status" value="1"/>
</dbReference>
<evidence type="ECO:0000313" key="4">
    <source>
        <dbReference type="EMBL" id="MSE04081.1"/>
    </source>
</evidence>
<dbReference type="InterPro" id="IPR002901">
    <property type="entry name" value="MGlyc_endo_b_GlcNAc-like_dom"/>
</dbReference>
<protein>
    <submittedName>
        <fullName evidence="4">Alkaline phosphatase</fullName>
    </submittedName>
</protein>
<organism evidence="4">
    <name type="scientific">Bacillus velezensis</name>
    <dbReference type="NCBI Taxonomy" id="492670"/>
    <lineage>
        <taxon>Bacteria</taxon>
        <taxon>Bacillati</taxon>
        <taxon>Bacillota</taxon>
        <taxon>Bacilli</taxon>
        <taxon>Bacillales</taxon>
        <taxon>Bacillaceae</taxon>
        <taxon>Bacillus</taxon>
        <taxon>Bacillus amyloliquefaciens group</taxon>
    </lineage>
</organism>
<dbReference type="GO" id="GO:0004040">
    <property type="term" value="F:amidase activity"/>
    <property type="evidence" value="ECO:0007669"/>
    <property type="project" value="InterPro"/>
</dbReference>
<sequence length="567" mass="65471">MANTDFIKEIAGDAQQIYKKHRILASLIIAQGCLESAWGTSELATKGHNLFGMKGEYNGQYVIMQTWEVINGENVQVPAKFRKYPSWKESIQDLANLYLNGLSWDKNHYKAVVGETDYQKATAALVKAGYATDPNYATKLNSLIFTYKLTKYDTSEGVPDEPSNPGTPDPEPDIPSKEYDGKDITLNQNLPKDVYFPQLHVSSQDGNQVVEVIGADPDLLDDTTGKKDIEFTITRTADNGIEYDLLINDNILYLDEKKFNHQKYFITMVEVDQEKTLSKKVSASHVFVAVLNNHYVEETISGTLTVRKMLDFTLKGTKFSYIFKDKESEFKSVEQENFGDKFANELISEIVEDYSLELDVDNYKIYVYKKMGKRINHTLDSRYNMPGIKIKTSTDGCSTRARGYGAIKENSSTDSKKTEYVFEPVLYKHPDENKFLLDGMPRWAEPLRDERYKKESSMMEALKKYVNPYPKMEIEVDYEYIYEPKLLNIQDDFWKGDTLHVLADTVYGVTYEDDVRLLSIQYKPLNPYAKPTLNFANFRKDIQDIRMEQEKRLKDQKRYVQKLRMMI</sequence>
<feature type="domain" description="Mannosyl-glycoprotein endo-beta-N-acetylglucosamidase-like" evidence="3">
    <location>
        <begin position="2"/>
        <end position="153"/>
    </location>
</feature>
<dbReference type="Gene3D" id="1.10.530.10">
    <property type="match status" value="1"/>
</dbReference>
<reference evidence="4" key="1">
    <citation type="submission" date="2019-11" db="EMBL/GenBank/DDBJ databases">
        <title>Draft Genome Sequence of Plant Growth-Promoting Rhizosphere-Associated Bacteria.</title>
        <authorList>
            <person name="Vasilyev I.Y."/>
            <person name="Radchenko V."/>
            <person name="Ilnitskaya E.V."/>
        </authorList>
    </citation>
    <scope>NUCLEOTIDE SEQUENCE</scope>
    <source>
        <strain evidence="4">VRA_517_n</strain>
        <plasmid evidence="5">unnamed01</plasmid>
    </source>
</reference>
<name>A0A6A8LLC1_BACVE</name>
<dbReference type="InterPro" id="IPR051056">
    <property type="entry name" value="Glycosyl_Hydrolase_73"/>
</dbReference>
<dbReference type="EMBL" id="WKKV01000044">
    <property type="protein sequence ID" value="MSE04216.1"/>
    <property type="molecule type" value="Genomic_DNA"/>
</dbReference>
<dbReference type="PRINTS" id="PR01002">
    <property type="entry name" value="FLGFLGJ"/>
</dbReference>
<dbReference type="EMBL" id="WKKV01000015">
    <property type="protein sequence ID" value="MSE04081.1"/>
    <property type="molecule type" value="Genomic_DNA"/>
</dbReference>
<dbReference type="PANTHER" id="PTHR33308:SF10">
    <property type="entry name" value="EXO-GLUCOSAMINIDASE LYTG"/>
    <property type="match status" value="1"/>
</dbReference>
<dbReference type="InterPro" id="IPR010572">
    <property type="entry name" value="Tail_dom"/>
</dbReference>
<feature type="region of interest" description="Disordered" evidence="2">
    <location>
        <begin position="155"/>
        <end position="182"/>
    </location>
</feature>
<dbReference type="Pfam" id="PF06605">
    <property type="entry name" value="Prophage_tail"/>
    <property type="match status" value="1"/>
</dbReference>
<keyword evidence="1" id="KW-0378">Hydrolase</keyword>
<geneLocation type="plasmid" evidence="5">
    <name>unnamed01</name>
</geneLocation>
<dbReference type="RefSeq" id="WP_025852569.1">
    <property type="nucleotide sequence ID" value="NZ_BPWC01000001.1"/>
</dbReference>
<dbReference type="Pfam" id="PF18994">
    <property type="entry name" value="Prophage_tailD1"/>
    <property type="match status" value="1"/>
</dbReference>
<dbReference type="NCBIfam" id="TIGR01665">
    <property type="entry name" value="put_anti_recept"/>
    <property type="match status" value="1"/>
</dbReference>
<dbReference type="PANTHER" id="PTHR33308">
    <property type="entry name" value="PEPTIDOGLYCAN HYDROLASE FLGJ"/>
    <property type="match status" value="1"/>
</dbReference>
<keyword evidence="5" id="KW-0614">Plasmid</keyword>
<evidence type="ECO:0000256" key="2">
    <source>
        <dbReference type="SAM" id="MobiDB-lite"/>
    </source>
</evidence>
<dbReference type="Gene3D" id="3.55.50.40">
    <property type="match status" value="1"/>
</dbReference>
<dbReference type="Pfam" id="PF01832">
    <property type="entry name" value="Glucosaminidase"/>
    <property type="match status" value="1"/>
</dbReference>
<evidence type="ECO:0000259" key="3">
    <source>
        <dbReference type="SMART" id="SM00047"/>
    </source>
</evidence>
<evidence type="ECO:0000313" key="5">
    <source>
        <dbReference type="EMBL" id="MSE04216.1"/>
    </source>
</evidence>